<organism evidence="1 2">
    <name type="scientific">Dorcoceras hygrometricum</name>
    <dbReference type="NCBI Taxonomy" id="472368"/>
    <lineage>
        <taxon>Eukaryota</taxon>
        <taxon>Viridiplantae</taxon>
        <taxon>Streptophyta</taxon>
        <taxon>Embryophyta</taxon>
        <taxon>Tracheophyta</taxon>
        <taxon>Spermatophyta</taxon>
        <taxon>Magnoliopsida</taxon>
        <taxon>eudicotyledons</taxon>
        <taxon>Gunneridae</taxon>
        <taxon>Pentapetalae</taxon>
        <taxon>asterids</taxon>
        <taxon>lamiids</taxon>
        <taxon>Lamiales</taxon>
        <taxon>Gesneriaceae</taxon>
        <taxon>Didymocarpoideae</taxon>
        <taxon>Trichosporeae</taxon>
        <taxon>Loxocarpinae</taxon>
        <taxon>Dorcoceras</taxon>
    </lineage>
</organism>
<dbReference type="Proteomes" id="UP000250235">
    <property type="component" value="Unassembled WGS sequence"/>
</dbReference>
<proteinExistence type="predicted"/>
<dbReference type="EMBL" id="KV247238">
    <property type="protein sequence ID" value="KZT75430.1"/>
    <property type="molecule type" value="Genomic_DNA"/>
</dbReference>
<dbReference type="AlphaFoldDB" id="A0A2Z6ZXZ7"/>
<sequence length="110" mass="12492">MARDRWPLSSAWLRAAGRTGDARWSRITANLWPLLRLLLRTMAHGSSALGLVPRAICWRRRPSGDAPAMLRLCRDGWFVFYGLVWACPGQPVNFSGRYSISGPFWSILNF</sequence>
<evidence type="ECO:0000313" key="1">
    <source>
        <dbReference type="EMBL" id="KZT75430.1"/>
    </source>
</evidence>
<evidence type="ECO:0000313" key="2">
    <source>
        <dbReference type="Proteomes" id="UP000250235"/>
    </source>
</evidence>
<name>A0A2Z6ZXZ7_9LAMI</name>
<reference evidence="1 2" key="1">
    <citation type="journal article" date="2015" name="Proc. Natl. Acad. Sci. U.S.A.">
        <title>The resurrection genome of Boea hygrometrica: A blueprint for survival of dehydration.</title>
        <authorList>
            <person name="Xiao L."/>
            <person name="Yang G."/>
            <person name="Zhang L."/>
            <person name="Yang X."/>
            <person name="Zhao S."/>
            <person name="Ji Z."/>
            <person name="Zhou Q."/>
            <person name="Hu M."/>
            <person name="Wang Y."/>
            <person name="Chen M."/>
            <person name="Xu Y."/>
            <person name="Jin H."/>
            <person name="Xiao X."/>
            <person name="Hu G."/>
            <person name="Bao F."/>
            <person name="Hu Y."/>
            <person name="Wan P."/>
            <person name="Li L."/>
            <person name="Deng X."/>
            <person name="Kuang T."/>
            <person name="Xiang C."/>
            <person name="Zhu J.K."/>
            <person name="Oliver M.J."/>
            <person name="He Y."/>
        </authorList>
    </citation>
    <scope>NUCLEOTIDE SEQUENCE [LARGE SCALE GENOMIC DNA]</scope>
    <source>
        <strain evidence="2">cv. XS01</strain>
    </source>
</reference>
<protein>
    <submittedName>
        <fullName evidence="1">Uncharacterized protein</fullName>
    </submittedName>
</protein>
<gene>
    <name evidence="1" type="ORF">F511_47545</name>
</gene>
<keyword evidence="2" id="KW-1185">Reference proteome</keyword>
<accession>A0A2Z6ZXZ7</accession>